<proteinExistence type="predicted"/>
<evidence type="ECO:0000313" key="1">
    <source>
        <dbReference type="EMBL" id="NDW04048.1"/>
    </source>
</evidence>
<dbReference type="EMBL" id="JAAAMG010000004">
    <property type="protein sequence ID" value="NDW04048.1"/>
    <property type="molecule type" value="Genomic_DNA"/>
</dbReference>
<comment type="caution">
    <text evidence="1">The sequence shown here is derived from an EMBL/GenBank/DDBJ whole genome shotgun (WGS) entry which is preliminary data.</text>
</comment>
<organism evidence="1 2">
    <name type="scientific">Jiella pacifica</name>
    <dbReference type="NCBI Taxonomy" id="2696469"/>
    <lineage>
        <taxon>Bacteria</taxon>
        <taxon>Pseudomonadati</taxon>
        <taxon>Pseudomonadota</taxon>
        <taxon>Alphaproteobacteria</taxon>
        <taxon>Hyphomicrobiales</taxon>
        <taxon>Aurantimonadaceae</taxon>
        <taxon>Jiella</taxon>
    </lineage>
</organism>
<dbReference type="RefSeq" id="WP_163462049.1">
    <property type="nucleotide sequence ID" value="NZ_JAAAMG010000004.1"/>
</dbReference>
<dbReference type="AlphaFoldDB" id="A0A6N9T520"/>
<dbReference type="Proteomes" id="UP000469011">
    <property type="component" value="Unassembled WGS sequence"/>
</dbReference>
<gene>
    <name evidence="1" type="ORF">GTK09_06355</name>
</gene>
<evidence type="ECO:0000313" key="2">
    <source>
        <dbReference type="Proteomes" id="UP000469011"/>
    </source>
</evidence>
<accession>A0A6N9T520</accession>
<name>A0A6N9T520_9HYPH</name>
<protein>
    <submittedName>
        <fullName evidence="1">Uncharacterized protein</fullName>
    </submittedName>
</protein>
<sequence length="118" mass="12834">MTALPEARIIVTVPLARGGGSRVVAIDEREVCHVCTVDDRREGQAADQSFTAEIAQEMARRVLAGDERAQTAPGMLRILAAAVLMLHQETLEFAEEIMELREQESDLLDGMPTEGVTG</sequence>
<reference evidence="1 2" key="1">
    <citation type="submission" date="2020-01" db="EMBL/GenBank/DDBJ databases">
        <title>Jiella pacifica sp. nov.</title>
        <authorList>
            <person name="Xue Z."/>
            <person name="Zhu S."/>
            <person name="Chen J."/>
            <person name="Yang J."/>
        </authorList>
    </citation>
    <scope>NUCLEOTIDE SEQUENCE [LARGE SCALE GENOMIC DNA]</scope>
    <source>
        <strain evidence="1 2">40Bstr34</strain>
    </source>
</reference>
<keyword evidence="2" id="KW-1185">Reference proteome</keyword>